<dbReference type="InterPro" id="IPR013321">
    <property type="entry name" value="Arc_rbn_hlx_hlx"/>
</dbReference>
<organism evidence="2 3">
    <name type="scientific">Delftia tsuruhatensis</name>
    <dbReference type="NCBI Taxonomy" id="180282"/>
    <lineage>
        <taxon>Bacteria</taxon>
        <taxon>Pseudomonadati</taxon>
        <taxon>Pseudomonadota</taxon>
        <taxon>Betaproteobacteria</taxon>
        <taxon>Burkholderiales</taxon>
        <taxon>Comamonadaceae</taxon>
        <taxon>Delftia</taxon>
    </lineage>
</organism>
<dbReference type="Gene3D" id="1.10.1220.10">
    <property type="entry name" value="Met repressor-like"/>
    <property type="match status" value="1"/>
</dbReference>
<dbReference type="EMBL" id="CP017420">
    <property type="protein sequence ID" value="AOV02376.1"/>
    <property type="molecule type" value="Genomic_DNA"/>
</dbReference>
<gene>
    <name evidence="2" type="ORF">BI380_14045</name>
</gene>
<evidence type="ECO:0000313" key="3">
    <source>
        <dbReference type="Proteomes" id="UP000095607"/>
    </source>
</evidence>
<sequence>MVACKHFASIILYMSSEDVQTNLRLPAELKERLVSVAAANKRSLSAEVTARLEQSLQEPSAVIIWPDLEALTQQMRESTQVVLQAAKETQDLARKIEASKVKKQ</sequence>
<dbReference type="InterPro" id="IPR010985">
    <property type="entry name" value="Ribbon_hlx_hlx"/>
</dbReference>
<keyword evidence="3" id="KW-1185">Reference proteome</keyword>
<dbReference type="InterPro" id="IPR005569">
    <property type="entry name" value="Arc_DNA-bd_dom"/>
</dbReference>
<feature type="domain" description="Arc-like DNA binding" evidence="1">
    <location>
        <begin position="16"/>
        <end position="62"/>
    </location>
</feature>
<dbReference type="SUPFAM" id="SSF47598">
    <property type="entry name" value="Ribbon-helix-helix"/>
    <property type="match status" value="1"/>
</dbReference>
<accession>A0ABM6E4L7</accession>
<name>A0ABM6E4L7_9BURK</name>
<evidence type="ECO:0000313" key="2">
    <source>
        <dbReference type="EMBL" id="AOV02376.1"/>
    </source>
</evidence>
<dbReference type="Pfam" id="PF03869">
    <property type="entry name" value="Arc"/>
    <property type="match status" value="1"/>
</dbReference>
<proteinExistence type="predicted"/>
<reference evidence="2 3" key="1">
    <citation type="submission" date="2016-09" db="EMBL/GenBank/DDBJ databases">
        <title>Complete genome sequence of Deltia acidovorans CM13 isolated from murine proximal colonic tissue.</title>
        <authorList>
            <person name="Saffarian A."/>
        </authorList>
    </citation>
    <scope>NUCLEOTIDE SEQUENCE [LARGE SCALE GENOMIC DNA]</scope>
    <source>
        <strain evidence="2 3">CM13</strain>
    </source>
</reference>
<dbReference type="Proteomes" id="UP000095607">
    <property type="component" value="Chromosome"/>
</dbReference>
<evidence type="ECO:0000259" key="1">
    <source>
        <dbReference type="Pfam" id="PF03869"/>
    </source>
</evidence>
<protein>
    <recommendedName>
        <fullName evidence="1">Arc-like DNA binding domain-containing protein</fullName>
    </recommendedName>
</protein>